<comment type="similarity">
    <text evidence="1">Belongs to the glycosyltransferase 2 family.</text>
</comment>
<evidence type="ECO:0000259" key="5">
    <source>
        <dbReference type="Pfam" id="PF00535"/>
    </source>
</evidence>
<keyword evidence="2" id="KW-0328">Glycosyltransferase</keyword>
<evidence type="ECO:0000313" key="7">
    <source>
        <dbReference type="Proteomes" id="UP000253383"/>
    </source>
</evidence>
<organism evidence="6 7">
    <name type="scientific">Larkinella punicea</name>
    <dbReference type="NCBI Taxonomy" id="2315727"/>
    <lineage>
        <taxon>Bacteria</taxon>
        <taxon>Pseudomonadati</taxon>
        <taxon>Bacteroidota</taxon>
        <taxon>Cytophagia</taxon>
        <taxon>Cytophagales</taxon>
        <taxon>Spirosomataceae</taxon>
        <taxon>Larkinella</taxon>
    </lineage>
</organism>
<sequence length="352" mass="40121">MTEQIVGLNTWIIIVTYNHRAYLPALFESLARLTHPRFHILVIDNGSSDGTPAVLRSLSQSVEVIYQESNTGFCDANNRGMAHAFAAGADACLLLNPDTEVTPDFLSLLETSYQEQLQKGVQVGLLQPVILHRRQPDLLNTAGNAMHYLGFGWCKDNLSPKPVYDHDPEIGSVSGACLYMPKLYYQQVGGFNSAFFAYSEDQDVSWRGLLQNYRHFCASKAVIYHDYHFSKSTAKWYHAEKNRLMVVLQNYEFRTLLVLGPSLVGIELLILLYSLAGGFFTEKLKGYRFLVQHRKHIRRVRNQVQAKRTVSDAAIWNRFSDELVFSEIKNPLLTWIVNPVLRGYFALVRRLL</sequence>
<dbReference type="OrthoDB" id="9771846at2"/>
<reference evidence="6 7" key="1">
    <citation type="submission" date="2018-07" db="EMBL/GenBank/DDBJ databases">
        <title>Genome analysis of Larkinella rosea.</title>
        <authorList>
            <person name="Zhou Z."/>
            <person name="Wang G."/>
        </authorList>
    </citation>
    <scope>NUCLEOTIDE SEQUENCE [LARGE SCALE GENOMIC DNA]</scope>
    <source>
        <strain evidence="7">zzj9</strain>
    </source>
</reference>
<keyword evidence="7" id="KW-1185">Reference proteome</keyword>
<keyword evidence="3 6" id="KW-0808">Transferase</keyword>
<evidence type="ECO:0000256" key="1">
    <source>
        <dbReference type="ARBA" id="ARBA00006739"/>
    </source>
</evidence>
<keyword evidence="4" id="KW-0472">Membrane</keyword>
<dbReference type="InterPro" id="IPR001173">
    <property type="entry name" value="Glyco_trans_2-like"/>
</dbReference>
<gene>
    <name evidence="6" type="ORF">DUE52_18565</name>
</gene>
<dbReference type="Proteomes" id="UP000253383">
    <property type="component" value="Unassembled WGS sequence"/>
</dbReference>
<dbReference type="Pfam" id="PF00535">
    <property type="entry name" value="Glycos_transf_2"/>
    <property type="match status" value="1"/>
</dbReference>
<dbReference type="PANTHER" id="PTHR43179">
    <property type="entry name" value="RHAMNOSYLTRANSFERASE WBBL"/>
    <property type="match status" value="1"/>
</dbReference>
<dbReference type="InterPro" id="IPR029044">
    <property type="entry name" value="Nucleotide-diphossugar_trans"/>
</dbReference>
<evidence type="ECO:0000313" key="6">
    <source>
        <dbReference type="EMBL" id="RCR68067.1"/>
    </source>
</evidence>
<evidence type="ECO:0000256" key="4">
    <source>
        <dbReference type="SAM" id="Phobius"/>
    </source>
</evidence>
<proteinExistence type="inferred from homology"/>
<dbReference type="GO" id="GO:0016757">
    <property type="term" value="F:glycosyltransferase activity"/>
    <property type="evidence" value="ECO:0007669"/>
    <property type="project" value="UniProtKB-KW"/>
</dbReference>
<dbReference type="RefSeq" id="WP_114407532.1">
    <property type="nucleotide sequence ID" value="NZ_QOWE01000015.1"/>
</dbReference>
<feature type="transmembrane region" description="Helical" evidence="4">
    <location>
        <begin position="256"/>
        <end position="280"/>
    </location>
</feature>
<dbReference type="Gene3D" id="3.90.550.10">
    <property type="entry name" value="Spore Coat Polysaccharide Biosynthesis Protein SpsA, Chain A"/>
    <property type="match status" value="1"/>
</dbReference>
<dbReference type="CDD" id="cd04186">
    <property type="entry name" value="GT_2_like_c"/>
    <property type="match status" value="1"/>
</dbReference>
<accession>A0A368JK71</accession>
<evidence type="ECO:0000256" key="2">
    <source>
        <dbReference type="ARBA" id="ARBA00022676"/>
    </source>
</evidence>
<evidence type="ECO:0000256" key="3">
    <source>
        <dbReference type="ARBA" id="ARBA00022679"/>
    </source>
</evidence>
<dbReference type="EMBL" id="QOWE01000015">
    <property type="protein sequence ID" value="RCR68067.1"/>
    <property type="molecule type" value="Genomic_DNA"/>
</dbReference>
<comment type="caution">
    <text evidence="6">The sequence shown here is derived from an EMBL/GenBank/DDBJ whole genome shotgun (WGS) entry which is preliminary data.</text>
</comment>
<protein>
    <submittedName>
        <fullName evidence="6">Glycosyltransferase family 2 protein</fullName>
    </submittedName>
</protein>
<dbReference type="AlphaFoldDB" id="A0A368JK71"/>
<name>A0A368JK71_9BACT</name>
<feature type="domain" description="Glycosyltransferase 2-like" evidence="5">
    <location>
        <begin position="12"/>
        <end position="109"/>
    </location>
</feature>
<keyword evidence="4" id="KW-1133">Transmembrane helix</keyword>
<dbReference type="PANTHER" id="PTHR43179:SF12">
    <property type="entry name" value="GALACTOFURANOSYLTRANSFERASE GLFT2"/>
    <property type="match status" value="1"/>
</dbReference>
<keyword evidence="4" id="KW-0812">Transmembrane</keyword>
<dbReference type="SUPFAM" id="SSF53448">
    <property type="entry name" value="Nucleotide-diphospho-sugar transferases"/>
    <property type="match status" value="1"/>
</dbReference>